<dbReference type="SUPFAM" id="SSF47473">
    <property type="entry name" value="EF-hand"/>
    <property type="match status" value="1"/>
</dbReference>
<dbReference type="GO" id="GO:0012505">
    <property type="term" value="C:endomembrane system"/>
    <property type="evidence" value="ECO:0007669"/>
    <property type="project" value="UniProtKB-SubCell"/>
</dbReference>
<dbReference type="GO" id="GO:0005737">
    <property type="term" value="C:cytoplasm"/>
    <property type="evidence" value="ECO:0007669"/>
    <property type="project" value="UniProtKB-SubCell"/>
</dbReference>
<dbReference type="InterPro" id="IPR018247">
    <property type="entry name" value="EF_Hand_1_Ca_BS"/>
</dbReference>
<keyword evidence="6" id="KW-0106">Calcium</keyword>
<accession>A0A401PR87</accession>
<dbReference type="Gene3D" id="1.10.238.10">
    <property type="entry name" value="EF-hand"/>
    <property type="match status" value="1"/>
</dbReference>
<evidence type="ECO:0000256" key="5">
    <source>
        <dbReference type="ARBA" id="ARBA00022737"/>
    </source>
</evidence>
<evidence type="ECO:0000256" key="7">
    <source>
        <dbReference type="ARBA" id="ARBA00023136"/>
    </source>
</evidence>
<comment type="subcellular location">
    <subcellularLocation>
        <location evidence="2">Cytoplasm</location>
    </subcellularLocation>
    <subcellularLocation>
        <location evidence="1">Endomembrane system</location>
    </subcellularLocation>
</comment>
<dbReference type="PROSITE" id="PS00018">
    <property type="entry name" value="EF_HAND_1"/>
    <property type="match status" value="1"/>
</dbReference>
<reference evidence="9 10" key="1">
    <citation type="journal article" date="2018" name="Nat. Ecol. Evol.">
        <title>Shark genomes provide insights into elasmobranch evolution and the origin of vertebrates.</title>
        <authorList>
            <person name="Hara Y"/>
            <person name="Yamaguchi K"/>
            <person name="Onimaru K"/>
            <person name="Kadota M"/>
            <person name="Koyanagi M"/>
            <person name="Keeley SD"/>
            <person name="Tatsumi K"/>
            <person name="Tanaka K"/>
            <person name="Motone F"/>
            <person name="Kageyama Y"/>
            <person name="Nozu R"/>
            <person name="Adachi N"/>
            <person name="Nishimura O"/>
            <person name="Nakagawa R"/>
            <person name="Tanegashima C"/>
            <person name="Kiyatake I"/>
            <person name="Matsumoto R"/>
            <person name="Murakumo K"/>
            <person name="Nishida K"/>
            <person name="Terakita A"/>
            <person name="Kuratani S"/>
            <person name="Sato K"/>
            <person name="Hyodo S Kuraku.S."/>
        </authorList>
    </citation>
    <scope>NUCLEOTIDE SEQUENCE [LARGE SCALE GENOMIC DNA]</scope>
</reference>
<evidence type="ECO:0000259" key="8">
    <source>
        <dbReference type="PROSITE" id="PS50222"/>
    </source>
</evidence>
<evidence type="ECO:0000256" key="1">
    <source>
        <dbReference type="ARBA" id="ARBA00004308"/>
    </source>
</evidence>
<keyword evidence="7" id="KW-0472">Membrane</keyword>
<dbReference type="PANTHER" id="PTHR46735">
    <property type="entry name" value="CALPAIN, SMALL SUBUNIT 1 A-RELATED"/>
    <property type="match status" value="1"/>
</dbReference>
<dbReference type="OrthoDB" id="186625at2759"/>
<evidence type="ECO:0000256" key="6">
    <source>
        <dbReference type="ARBA" id="ARBA00022837"/>
    </source>
</evidence>
<keyword evidence="4" id="KW-0479">Metal-binding</keyword>
<proteinExistence type="predicted"/>
<dbReference type="AlphaFoldDB" id="A0A401PR87"/>
<evidence type="ECO:0000256" key="2">
    <source>
        <dbReference type="ARBA" id="ARBA00004496"/>
    </source>
</evidence>
<dbReference type="EMBL" id="BFAA01008671">
    <property type="protein sequence ID" value="GCB75607.1"/>
    <property type="molecule type" value="Genomic_DNA"/>
</dbReference>
<evidence type="ECO:0000256" key="4">
    <source>
        <dbReference type="ARBA" id="ARBA00022723"/>
    </source>
</evidence>
<comment type="caution">
    <text evidence="9">The sequence shown here is derived from an EMBL/GenBank/DDBJ whole genome shotgun (WGS) entry which is preliminary data.</text>
</comment>
<organism evidence="9 10">
    <name type="scientific">Scyliorhinus torazame</name>
    <name type="common">Cloudy catshark</name>
    <name type="synonym">Catulus torazame</name>
    <dbReference type="NCBI Taxonomy" id="75743"/>
    <lineage>
        <taxon>Eukaryota</taxon>
        <taxon>Metazoa</taxon>
        <taxon>Chordata</taxon>
        <taxon>Craniata</taxon>
        <taxon>Vertebrata</taxon>
        <taxon>Chondrichthyes</taxon>
        <taxon>Elasmobranchii</taxon>
        <taxon>Galeomorphii</taxon>
        <taxon>Galeoidea</taxon>
        <taxon>Carcharhiniformes</taxon>
        <taxon>Scyliorhinidae</taxon>
        <taxon>Scyliorhinus</taxon>
    </lineage>
</organism>
<dbReference type="Proteomes" id="UP000288216">
    <property type="component" value="Unassembled WGS sequence"/>
</dbReference>
<feature type="domain" description="EF-hand" evidence="8">
    <location>
        <begin position="85"/>
        <end position="120"/>
    </location>
</feature>
<protein>
    <recommendedName>
        <fullName evidence="8">EF-hand domain-containing protein</fullName>
    </recommendedName>
</protein>
<sequence>MAYPGYGAQFTQYGGAPGGPRWCRISRGWWLRVSRGSWSWRLWRVPRPTAGPTLRILRCSGWSRWSEELQRCLTQSGISGTYKPFSMETCRLMISMLDRDMSGTMGFPEFKELWTVFSNWRQNFSSFGPRSEWNCGASGTTTGY</sequence>
<keyword evidence="5" id="KW-0677">Repeat</keyword>
<dbReference type="GO" id="GO:0005509">
    <property type="term" value="F:calcium ion binding"/>
    <property type="evidence" value="ECO:0007669"/>
    <property type="project" value="InterPro"/>
</dbReference>
<dbReference type="PROSITE" id="PS50222">
    <property type="entry name" value="EF_HAND_2"/>
    <property type="match status" value="1"/>
</dbReference>
<evidence type="ECO:0000256" key="3">
    <source>
        <dbReference type="ARBA" id="ARBA00022490"/>
    </source>
</evidence>
<gene>
    <name evidence="9" type="ORF">scyTo_0015348</name>
</gene>
<dbReference type="STRING" id="75743.A0A401PR87"/>
<name>A0A401PR87_SCYTO</name>
<keyword evidence="3" id="KW-0963">Cytoplasm</keyword>
<dbReference type="PANTHER" id="PTHR46735:SF7">
    <property type="entry name" value="SORCIN"/>
    <property type="match status" value="1"/>
</dbReference>
<dbReference type="InterPro" id="IPR011992">
    <property type="entry name" value="EF-hand-dom_pair"/>
</dbReference>
<evidence type="ECO:0000313" key="9">
    <source>
        <dbReference type="EMBL" id="GCB75607.1"/>
    </source>
</evidence>
<evidence type="ECO:0000313" key="10">
    <source>
        <dbReference type="Proteomes" id="UP000288216"/>
    </source>
</evidence>
<dbReference type="Gene3D" id="6.10.140.900">
    <property type="match status" value="1"/>
</dbReference>
<dbReference type="InterPro" id="IPR002048">
    <property type="entry name" value="EF_hand_dom"/>
</dbReference>
<keyword evidence="10" id="KW-1185">Reference proteome</keyword>